<dbReference type="OrthoDB" id="9807568at2"/>
<dbReference type="GO" id="GO:0016829">
    <property type="term" value="F:lyase activity"/>
    <property type="evidence" value="ECO:0007669"/>
    <property type="project" value="UniProtKB-KW"/>
</dbReference>
<evidence type="ECO:0000256" key="5">
    <source>
        <dbReference type="ARBA" id="ARBA00022989"/>
    </source>
</evidence>
<feature type="transmembrane region" description="Helical" evidence="8">
    <location>
        <begin position="360"/>
        <end position="378"/>
    </location>
</feature>
<dbReference type="Pfam" id="PF00361">
    <property type="entry name" value="Proton_antipo_M"/>
    <property type="match status" value="2"/>
</dbReference>
<gene>
    <name evidence="11" type="ORF">CLV93_104241</name>
    <name evidence="10" type="ORF">JCM18694_20520</name>
</gene>
<feature type="transmembrane region" description="Helical" evidence="8">
    <location>
        <begin position="869"/>
        <end position="890"/>
    </location>
</feature>
<feature type="transmembrane region" description="Helical" evidence="8">
    <location>
        <begin position="1024"/>
        <end position="1042"/>
    </location>
</feature>
<keyword evidence="13" id="KW-1185">Reference proteome</keyword>
<evidence type="ECO:0000256" key="6">
    <source>
        <dbReference type="ARBA" id="ARBA00023136"/>
    </source>
</evidence>
<feature type="transmembrane region" description="Helical" evidence="8">
    <location>
        <begin position="130"/>
        <end position="150"/>
    </location>
</feature>
<dbReference type="PANTHER" id="PTHR42703">
    <property type="entry name" value="NADH DEHYDROGENASE"/>
    <property type="match status" value="1"/>
</dbReference>
<feature type="transmembrane region" description="Helical" evidence="8">
    <location>
        <begin position="510"/>
        <end position="531"/>
    </location>
</feature>
<feature type="transmembrane region" description="Helical" evidence="8">
    <location>
        <begin position="662"/>
        <end position="684"/>
    </location>
</feature>
<feature type="transmembrane region" description="Helical" evidence="8">
    <location>
        <begin position="106"/>
        <end position="124"/>
    </location>
</feature>
<feature type="transmembrane region" description="Helical" evidence="8">
    <location>
        <begin position="294"/>
        <end position="315"/>
    </location>
</feature>
<evidence type="ECO:0000313" key="10">
    <source>
        <dbReference type="EMBL" id="GET21806.1"/>
    </source>
</evidence>
<evidence type="ECO:0000256" key="1">
    <source>
        <dbReference type="ARBA" id="ARBA00004651"/>
    </source>
</evidence>
<feature type="transmembrane region" description="Helical" evidence="8">
    <location>
        <begin position="629"/>
        <end position="650"/>
    </location>
</feature>
<feature type="transmembrane region" description="Helical" evidence="8">
    <location>
        <begin position="439"/>
        <end position="456"/>
    </location>
</feature>
<feature type="transmembrane region" description="Helical" evidence="8">
    <location>
        <begin position="829"/>
        <end position="848"/>
    </location>
</feature>
<proteinExistence type="inferred from homology"/>
<dbReference type="EMBL" id="PYGC01000004">
    <property type="protein sequence ID" value="PSK83311.1"/>
    <property type="molecule type" value="Genomic_DNA"/>
</dbReference>
<feature type="transmembrane region" description="Helical" evidence="8">
    <location>
        <begin position="321"/>
        <end position="340"/>
    </location>
</feature>
<feature type="transmembrane region" description="Helical" evidence="8">
    <location>
        <begin position="6"/>
        <end position="22"/>
    </location>
</feature>
<feature type="transmembrane region" description="Helical" evidence="8">
    <location>
        <begin position="748"/>
        <end position="773"/>
    </location>
</feature>
<feature type="transmembrane region" description="Helical" evidence="8">
    <location>
        <begin position="398"/>
        <end position="418"/>
    </location>
</feature>
<feature type="transmembrane region" description="Helical" evidence="8">
    <location>
        <begin position="696"/>
        <end position="717"/>
    </location>
</feature>
<comment type="subcellular location">
    <subcellularLocation>
        <location evidence="1">Cell membrane</location>
        <topology evidence="1">Multi-pass membrane protein</topology>
    </subcellularLocation>
    <subcellularLocation>
        <location evidence="7">Membrane</location>
        <topology evidence="7">Multi-pass membrane protein</topology>
    </subcellularLocation>
</comment>
<evidence type="ECO:0000256" key="8">
    <source>
        <dbReference type="SAM" id="Phobius"/>
    </source>
</evidence>
<comment type="caution">
    <text evidence="11">The sequence shown here is derived from an EMBL/GenBank/DDBJ whole genome shotgun (WGS) entry which is preliminary data.</text>
</comment>
<keyword evidence="4 7" id="KW-0812">Transmembrane</keyword>
<reference evidence="11 12" key="1">
    <citation type="submission" date="2018-03" db="EMBL/GenBank/DDBJ databases">
        <title>Genomic Encyclopedia of Archaeal and Bacterial Type Strains, Phase II (KMG-II): from individual species to whole genera.</title>
        <authorList>
            <person name="Goeker M."/>
        </authorList>
    </citation>
    <scope>NUCLEOTIDE SEQUENCE [LARGE SCALE GENOMIC DNA]</scope>
    <source>
        <strain evidence="11 12">DSM 27267</strain>
    </source>
</reference>
<feature type="domain" description="NADH:quinone oxidoreductase/Mrp antiporter transmembrane" evidence="9">
    <location>
        <begin position="558"/>
        <end position="835"/>
    </location>
</feature>
<name>A0A2P8CEB9_9BACT</name>
<comment type="similarity">
    <text evidence="2">Belongs to the CPA3 antiporters (TC 2.A.63) subunit D family.</text>
</comment>
<feature type="transmembrane region" description="Helical" evidence="8">
    <location>
        <begin position="590"/>
        <end position="609"/>
    </location>
</feature>
<dbReference type="AlphaFoldDB" id="A0A2P8CEB9"/>
<evidence type="ECO:0000313" key="12">
    <source>
        <dbReference type="Proteomes" id="UP000240621"/>
    </source>
</evidence>
<feature type="transmembrane region" description="Helical" evidence="8">
    <location>
        <begin position="195"/>
        <end position="216"/>
    </location>
</feature>
<dbReference type="InterPro" id="IPR001750">
    <property type="entry name" value="ND/Mrp_TM"/>
</dbReference>
<evidence type="ECO:0000256" key="2">
    <source>
        <dbReference type="ARBA" id="ARBA00005346"/>
    </source>
</evidence>
<keyword evidence="5 8" id="KW-1133">Transmembrane helix</keyword>
<feature type="transmembrane region" description="Helical" evidence="8">
    <location>
        <begin position="81"/>
        <end position="99"/>
    </location>
</feature>
<feature type="transmembrane region" description="Helical" evidence="8">
    <location>
        <begin position="793"/>
        <end position="809"/>
    </location>
</feature>
<dbReference type="GO" id="GO:0005886">
    <property type="term" value="C:plasma membrane"/>
    <property type="evidence" value="ECO:0007669"/>
    <property type="project" value="UniProtKB-SubCell"/>
</dbReference>
<keyword evidence="3" id="KW-1003">Cell membrane</keyword>
<feature type="transmembrane region" description="Helical" evidence="8">
    <location>
        <begin position="162"/>
        <end position="183"/>
    </location>
</feature>
<evidence type="ECO:0000313" key="11">
    <source>
        <dbReference type="EMBL" id="PSK83311.1"/>
    </source>
</evidence>
<evidence type="ECO:0000256" key="3">
    <source>
        <dbReference type="ARBA" id="ARBA00022475"/>
    </source>
</evidence>
<dbReference type="PANTHER" id="PTHR42703:SF1">
    <property type="entry name" value="NA(+)_H(+) ANTIPORTER SUBUNIT D1"/>
    <property type="match status" value="1"/>
</dbReference>
<dbReference type="EMBL" id="BLAU01000001">
    <property type="protein sequence ID" value="GET21806.1"/>
    <property type="molecule type" value="Genomic_DNA"/>
</dbReference>
<dbReference type="Proteomes" id="UP000396862">
    <property type="component" value="Unassembled WGS sequence"/>
</dbReference>
<accession>A0A2P8CEB9</accession>
<evidence type="ECO:0000256" key="4">
    <source>
        <dbReference type="ARBA" id="ARBA00022692"/>
    </source>
</evidence>
<feature type="domain" description="NADH:quinone oxidoreductase/Mrp antiporter transmembrane" evidence="9">
    <location>
        <begin position="127"/>
        <end position="407"/>
    </location>
</feature>
<feature type="transmembrane region" description="Helical" evidence="8">
    <location>
        <begin position="34"/>
        <end position="54"/>
    </location>
</feature>
<keyword evidence="6 8" id="KW-0472">Membrane</keyword>
<feature type="transmembrane region" description="Helical" evidence="8">
    <location>
        <begin position="462"/>
        <end position="479"/>
    </location>
</feature>
<sequence>MVAPIYIIATLLGVAFGLGLFGKKMNSSAGFLSLLALGFASFISLEWLAGFWLYDRAAEYIYTAGFQPPFSINLLMGKEEALFTSLINIAGFFGAVYLWDKLKKIGSNGYVTLMGMILGLNVIIMTRDLFNLFVFLEISSIATAGLIIFSQNLRTIAAGFKYMLATGIISGILLLGIVFMYYFTGTLNIDDFLAVHSLAVKGFGVAVFFVLIAIVLELKPFPANGWGLDVYESADSGIAALISAGTATASFFVMYKLLPLGTPQFHMVLAGIGLATFIGSNLMGLKQTNPNRLLGYSSIGQVGLLVTILGLSEFLGERTTFIAYSILISHFLAKAGLFWISGIVKRSTIKEWAVLRNSRLLMILFGVFVFTLIGFPPFPSFFGKWDMMLQLAASNQYFWIIGVLLGSLLEGVYLFRWLGYALKLDNTELPSFEVKWNKVLPVVVFGAATFVIGYFVSSIHPYAKVINYIPLAVALAFVLIDFLPAYVKNTLAILAMAYYYYYLYPTLSSFGAVFGAIFMVGGIVTLIAGYAYKGQRRGFYPFALMMFAGLIGLIEAKTTIAFFYAWEVMTVGSYFLIIRGKKSMPHALSYMIFSMGGAYLMLAGFAIASVGQFNLDMSTLSHVLVYPTWVFILLAVGFMTKTASLGLHIWLPGAHAEAETDVSPMVSAILLKAGVFGLVTLFLAMGDQLIGGEVSVIYLLGWLGAITAVMGNLMAAFQEDAKRLLAYSSVGVLGYILFGLSLMSHLGWLSAISISVTHFMFKALLFLAIGGVVWRVKTKEMYRMGGLIKRMPFSFFSVLIGIIVLAGLPPLSGFSGKWIFYNAIMMKQWYLQGALIFFSGIVAFLYTFRLIHSVFLGQLKDEHREVKEAPFWILVPQYLIIGVLLFFSAVPNSLLKPIGKIITPYFPVGALDWTGQHAVSPFGYWNGLVIFYIVVSIFLVVLVWLIINNRRAQKVKQFNIVFAAERPFKPETTHYAYNFYAHYRKAIGILVEPKITGWWEGVAEWAHAMGDKIRKIYNGDGQSYVIHIMAFIVIIYLISFGGF</sequence>
<reference evidence="10 13" key="2">
    <citation type="submission" date="2019-10" db="EMBL/GenBank/DDBJ databases">
        <title>Prolixibacter strains distinguished by the presence of nitrate reductase genes were adept at nitrate-dependent anaerobic corrosion of metallic iron and carbon steel.</title>
        <authorList>
            <person name="Iino T."/>
            <person name="Shono N."/>
            <person name="Ito K."/>
            <person name="Nakamura R."/>
            <person name="Sueoka K."/>
            <person name="Harayama S."/>
            <person name="Ohkuma M."/>
        </authorList>
    </citation>
    <scope>NUCLEOTIDE SEQUENCE [LARGE SCALE GENOMIC DNA]</scope>
    <source>
        <strain evidence="10 13">MIC1-1</strain>
    </source>
</reference>
<feature type="transmembrane region" description="Helical" evidence="8">
    <location>
        <begin position="264"/>
        <end position="282"/>
    </location>
</feature>
<dbReference type="InterPro" id="IPR050586">
    <property type="entry name" value="CPA3_Na-H_Antiporter_D"/>
</dbReference>
<protein>
    <submittedName>
        <fullName evidence="11">Formate hydrogenlyase subunit 3/multisubunit Na+/H+ antiporter MnhD subunit</fullName>
    </submittedName>
</protein>
<dbReference type="RefSeq" id="WP_106542103.1">
    <property type="nucleotide sequence ID" value="NZ_BLAU01000001.1"/>
</dbReference>
<evidence type="ECO:0000313" key="13">
    <source>
        <dbReference type="Proteomes" id="UP000396862"/>
    </source>
</evidence>
<evidence type="ECO:0000256" key="7">
    <source>
        <dbReference type="RuleBase" id="RU000320"/>
    </source>
</evidence>
<organism evidence="11 12">
    <name type="scientific">Prolixibacter denitrificans</name>
    <dbReference type="NCBI Taxonomy" id="1541063"/>
    <lineage>
        <taxon>Bacteria</taxon>
        <taxon>Pseudomonadati</taxon>
        <taxon>Bacteroidota</taxon>
        <taxon>Bacteroidia</taxon>
        <taxon>Marinilabiliales</taxon>
        <taxon>Prolixibacteraceae</taxon>
        <taxon>Prolixibacter</taxon>
    </lineage>
</organism>
<keyword evidence="11" id="KW-0456">Lyase</keyword>
<evidence type="ECO:0000259" key="9">
    <source>
        <dbReference type="Pfam" id="PF00361"/>
    </source>
</evidence>
<feature type="transmembrane region" description="Helical" evidence="8">
    <location>
        <begin position="237"/>
        <end position="258"/>
    </location>
</feature>
<feature type="transmembrane region" description="Helical" evidence="8">
    <location>
        <begin position="724"/>
        <end position="742"/>
    </location>
</feature>
<feature type="transmembrane region" description="Helical" evidence="8">
    <location>
        <begin position="924"/>
        <end position="947"/>
    </location>
</feature>
<dbReference type="Proteomes" id="UP000240621">
    <property type="component" value="Unassembled WGS sequence"/>
</dbReference>